<organism evidence="2">
    <name type="scientific">Castor canadensis</name>
    <name type="common">American beaver</name>
    <dbReference type="NCBI Taxonomy" id="51338"/>
    <lineage>
        <taxon>Eukaryota</taxon>
        <taxon>Metazoa</taxon>
        <taxon>Chordata</taxon>
        <taxon>Craniata</taxon>
        <taxon>Vertebrata</taxon>
        <taxon>Euteleostomi</taxon>
        <taxon>Mammalia</taxon>
        <taxon>Eutheria</taxon>
        <taxon>Euarchontoglires</taxon>
        <taxon>Glires</taxon>
        <taxon>Rodentia</taxon>
        <taxon>Castorimorpha</taxon>
        <taxon>Castoridae</taxon>
        <taxon>Castor</taxon>
    </lineage>
</organism>
<feature type="compositionally biased region" description="Pro residues" evidence="1">
    <location>
        <begin position="31"/>
        <end position="48"/>
    </location>
</feature>
<feature type="region of interest" description="Disordered" evidence="1">
    <location>
        <begin position="331"/>
        <end position="480"/>
    </location>
</feature>
<feature type="compositionally biased region" description="Pro residues" evidence="1">
    <location>
        <begin position="148"/>
        <end position="175"/>
    </location>
</feature>
<feature type="compositionally biased region" description="Pro residues" evidence="1">
    <location>
        <begin position="458"/>
        <end position="468"/>
    </location>
</feature>
<dbReference type="RefSeq" id="XP_020021447.1">
    <property type="nucleotide sequence ID" value="XM_020165858.1"/>
</dbReference>
<protein>
    <submittedName>
        <fullName evidence="2">Basic proline-rich protein-like</fullName>
    </submittedName>
</protein>
<feature type="compositionally biased region" description="Pro residues" evidence="1">
    <location>
        <begin position="345"/>
        <end position="358"/>
    </location>
</feature>
<feature type="compositionally biased region" description="Gly residues" evidence="1">
    <location>
        <begin position="266"/>
        <end position="288"/>
    </location>
</feature>
<dbReference type="AlphaFoldDB" id="A0A8B7UQ67"/>
<name>A0A8B7UQ67_CASCN</name>
<feature type="compositionally biased region" description="Low complexity" evidence="1">
    <location>
        <begin position="50"/>
        <end position="70"/>
    </location>
</feature>
<feature type="compositionally biased region" description="Low complexity" evidence="1">
    <location>
        <begin position="469"/>
        <end position="480"/>
    </location>
</feature>
<dbReference type="KEGG" id="ccan:109687797"/>
<proteinExistence type="predicted"/>
<evidence type="ECO:0000256" key="1">
    <source>
        <dbReference type="SAM" id="MobiDB-lite"/>
    </source>
</evidence>
<sequence length="565" mass="57815">MLPPGSDAPKIRPPPQLCRVAESLAHGAPQSPLPAPHPSPRVPGPGPITRPRAPGPRASARSPLPAPRALTSEPRPRVRGRRGAGGAEGAVRAPVPRPLSRASRGTTRSPPGRGAAGRGLSPGPRRAGVRSGGVAARRPDRGRAVAASPPPPRPPLRLAAPPPPPPPRHPPPSPPEPRKTRRGAARSGGRTEPPGRPRERRTSPEVTKSHQRPSHCGILGKARRLLGLSFPVWAALRSRPAPARRIPLRVLRAPAAADTFFPGCGPGSEGARGDPGGADGLGDPGVGKLGWTLVPRRPRGWGAPPCSLNAPPPASPGPLCDSRCSLALSGPGWSQTGWQPLGESPGPPPPRGPQPQFPWPGRALLEPKLGPGGGVFATPSRPGPGCDQGIPWGLRKGSSDWLRPSVTSGPPGRPLPQRHVGAIAAGEGAGGPGGFGVSPRPVLAAGRRRRDSPRTGFPGPPAPPPGPPKAAAARAADAPAKSAQLVSARLSARSPGGGVVVLTLPCPLSFDPCLPPCTGAGPLLDTSSTPDPDGASERIWGNFCPERVLPSMETTQHSCCPQNTL</sequence>
<reference evidence="2" key="1">
    <citation type="submission" date="2025-08" db="UniProtKB">
        <authorList>
            <consortium name="RefSeq"/>
        </authorList>
    </citation>
    <scope>IDENTIFICATION</scope>
    <source>
        <tissue evidence="2">Leukocyte</tissue>
    </source>
</reference>
<feature type="region of interest" description="Disordered" evidence="1">
    <location>
        <begin position="266"/>
        <end position="289"/>
    </location>
</feature>
<accession>A0A8B7UQ67</accession>
<evidence type="ECO:0000313" key="2">
    <source>
        <dbReference type="RefSeq" id="XP_020021447.1"/>
    </source>
</evidence>
<feature type="compositionally biased region" description="Gly residues" evidence="1">
    <location>
        <begin position="427"/>
        <end position="436"/>
    </location>
</feature>
<feature type="compositionally biased region" description="Basic and acidic residues" evidence="1">
    <location>
        <begin position="193"/>
        <end position="203"/>
    </location>
</feature>
<feature type="region of interest" description="Disordered" evidence="1">
    <location>
        <begin position="1"/>
        <end position="217"/>
    </location>
</feature>
<feature type="compositionally biased region" description="Low complexity" evidence="1">
    <location>
        <begin position="108"/>
        <end position="126"/>
    </location>
</feature>
<gene>
    <name evidence="2" type="primary">LOC109687797</name>
</gene>